<dbReference type="EMBL" id="LAZR01000278">
    <property type="protein sequence ID" value="KKN77437.1"/>
    <property type="molecule type" value="Genomic_DNA"/>
</dbReference>
<evidence type="ECO:0000256" key="1">
    <source>
        <dbReference type="SAM" id="MobiDB-lite"/>
    </source>
</evidence>
<organism evidence="2">
    <name type="scientific">marine sediment metagenome</name>
    <dbReference type="NCBI Taxonomy" id="412755"/>
    <lineage>
        <taxon>unclassified sequences</taxon>
        <taxon>metagenomes</taxon>
        <taxon>ecological metagenomes</taxon>
    </lineage>
</organism>
<feature type="region of interest" description="Disordered" evidence="1">
    <location>
        <begin position="1"/>
        <end position="46"/>
    </location>
</feature>
<accession>A0A0F9TR70</accession>
<dbReference type="AlphaFoldDB" id="A0A0F9TR70"/>
<evidence type="ECO:0000313" key="2">
    <source>
        <dbReference type="EMBL" id="KKN77437.1"/>
    </source>
</evidence>
<protein>
    <submittedName>
        <fullName evidence="2">Uncharacterized protein</fullName>
    </submittedName>
</protein>
<comment type="caution">
    <text evidence="2">The sequence shown here is derived from an EMBL/GenBank/DDBJ whole genome shotgun (WGS) entry which is preliminary data.</text>
</comment>
<gene>
    <name evidence="2" type="ORF">LCGC14_0359960</name>
</gene>
<reference evidence="2" key="1">
    <citation type="journal article" date="2015" name="Nature">
        <title>Complex archaea that bridge the gap between prokaryotes and eukaryotes.</title>
        <authorList>
            <person name="Spang A."/>
            <person name="Saw J.H."/>
            <person name="Jorgensen S.L."/>
            <person name="Zaremba-Niedzwiedzka K."/>
            <person name="Martijn J."/>
            <person name="Lind A.E."/>
            <person name="van Eijk R."/>
            <person name="Schleper C."/>
            <person name="Guy L."/>
            <person name="Ettema T.J."/>
        </authorList>
    </citation>
    <scope>NUCLEOTIDE SEQUENCE</scope>
</reference>
<name>A0A0F9TR70_9ZZZZ</name>
<sequence>MRKLFPLQGIDKGRATPEQPIATSPDLNNVRPYDTLDNRARGGQRPGLDKLYAQQIGGTEAPIVAMCSVTVVR</sequence>
<proteinExistence type="predicted"/>